<keyword evidence="3" id="KW-1185">Reference proteome</keyword>
<protein>
    <submittedName>
        <fullName evidence="2">Uncharacterized protein</fullName>
    </submittedName>
</protein>
<feature type="region of interest" description="Disordered" evidence="1">
    <location>
        <begin position="172"/>
        <end position="193"/>
    </location>
</feature>
<proteinExistence type="predicted"/>
<evidence type="ECO:0000313" key="3">
    <source>
        <dbReference type="Proteomes" id="UP001239445"/>
    </source>
</evidence>
<dbReference type="EMBL" id="MU839839">
    <property type="protein sequence ID" value="KAK1752381.1"/>
    <property type="molecule type" value="Genomic_DNA"/>
</dbReference>
<organism evidence="2 3">
    <name type="scientific">Echria macrotheca</name>
    <dbReference type="NCBI Taxonomy" id="438768"/>
    <lineage>
        <taxon>Eukaryota</taxon>
        <taxon>Fungi</taxon>
        <taxon>Dikarya</taxon>
        <taxon>Ascomycota</taxon>
        <taxon>Pezizomycotina</taxon>
        <taxon>Sordariomycetes</taxon>
        <taxon>Sordariomycetidae</taxon>
        <taxon>Sordariales</taxon>
        <taxon>Schizotheciaceae</taxon>
        <taxon>Echria</taxon>
    </lineage>
</organism>
<comment type="caution">
    <text evidence="2">The sequence shown here is derived from an EMBL/GenBank/DDBJ whole genome shotgun (WGS) entry which is preliminary data.</text>
</comment>
<evidence type="ECO:0000313" key="2">
    <source>
        <dbReference type="EMBL" id="KAK1752381.1"/>
    </source>
</evidence>
<feature type="region of interest" description="Disordered" evidence="1">
    <location>
        <begin position="268"/>
        <end position="288"/>
    </location>
</feature>
<feature type="region of interest" description="Disordered" evidence="1">
    <location>
        <begin position="1"/>
        <end position="25"/>
    </location>
</feature>
<dbReference type="AlphaFoldDB" id="A0AAJ0F2I2"/>
<accession>A0AAJ0F2I2</accession>
<feature type="compositionally biased region" description="Pro residues" evidence="1">
    <location>
        <begin position="177"/>
        <end position="189"/>
    </location>
</feature>
<evidence type="ECO:0000256" key="1">
    <source>
        <dbReference type="SAM" id="MobiDB-lite"/>
    </source>
</evidence>
<sequence>MYDLKRSKHDSGRTSKNTSKSHPFSARGVGFTQAIAQCRIAINSYGSGYLGAGRQRRDWYDDFDPYTSADSDSAEKDLAERTLKLNTRLDLLQDDLERQGLTKNLPWLTSRSDVTIPSTAFKIISDINQSLMMVTTKPDARLSPSQLSLDAVFETVLCQLTDDMRKKGVIVTEPEPEPAPKPEPVPPVPHGNLHYEGDTYRDWYRDWYRDRYRDKYRDKYRDEYEDDNQATRYPETSTPAAAILPAEAVPAESQAAEHSYAVEKLGAAHSETDLSQRPGRSSSGHGYTCDDEIITELSFRTKAPDGTQEFEGNITARGSGKGVAEFYNNSFLGAMLLPGRTADAATNRADRLDGSRVVEELKE</sequence>
<gene>
    <name evidence="2" type="ORF">QBC47DRAFT_404713</name>
</gene>
<reference evidence="2" key="1">
    <citation type="submission" date="2023-06" db="EMBL/GenBank/DDBJ databases">
        <title>Genome-scale phylogeny and comparative genomics of the fungal order Sordariales.</title>
        <authorList>
            <consortium name="Lawrence Berkeley National Laboratory"/>
            <person name="Hensen N."/>
            <person name="Bonometti L."/>
            <person name="Westerberg I."/>
            <person name="Brannstrom I.O."/>
            <person name="Guillou S."/>
            <person name="Cros-Aarteil S."/>
            <person name="Calhoun S."/>
            <person name="Haridas S."/>
            <person name="Kuo A."/>
            <person name="Mondo S."/>
            <person name="Pangilinan J."/>
            <person name="Riley R."/>
            <person name="Labutti K."/>
            <person name="Andreopoulos B."/>
            <person name="Lipzen A."/>
            <person name="Chen C."/>
            <person name="Yanf M."/>
            <person name="Daum C."/>
            <person name="Ng V."/>
            <person name="Clum A."/>
            <person name="Steindorff A."/>
            <person name="Ohm R."/>
            <person name="Martin F."/>
            <person name="Silar P."/>
            <person name="Natvig D."/>
            <person name="Lalanne C."/>
            <person name="Gautier V."/>
            <person name="Ament-Velasquez S.L."/>
            <person name="Kruys A."/>
            <person name="Hutchinson M.I."/>
            <person name="Powell A.J."/>
            <person name="Barry K."/>
            <person name="Miller A.N."/>
            <person name="Grigoriev I.V."/>
            <person name="Debuchy R."/>
            <person name="Gladieux P."/>
            <person name="Thoren M.H."/>
            <person name="Johannesson H."/>
        </authorList>
    </citation>
    <scope>NUCLEOTIDE SEQUENCE</scope>
    <source>
        <strain evidence="2">PSN4</strain>
    </source>
</reference>
<feature type="compositionally biased region" description="Polar residues" evidence="1">
    <location>
        <begin position="273"/>
        <end position="285"/>
    </location>
</feature>
<dbReference type="Proteomes" id="UP001239445">
    <property type="component" value="Unassembled WGS sequence"/>
</dbReference>
<name>A0AAJ0F2I2_9PEZI</name>